<evidence type="ECO:0000256" key="8">
    <source>
        <dbReference type="ARBA" id="ARBA00023157"/>
    </source>
</evidence>
<dbReference type="SMART" id="SM00020">
    <property type="entry name" value="Tryp_SPc"/>
    <property type="match status" value="1"/>
</dbReference>
<dbReference type="OrthoDB" id="9813836at2"/>
<evidence type="ECO:0000313" key="13">
    <source>
        <dbReference type="Proteomes" id="UP000277766"/>
    </source>
</evidence>
<dbReference type="Proteomes" id="UP000277766">
    <property type="component" value="Unassembled WGS sequence"/>
</dbReference>
<dbReference type="Gene3D" id="2.60.120.380">
    <property type="match status" value="1"/>
</dbReference>
<dbReference type="CDD" id="cd00190">
    <property type="entry name" value="Tryp_SPc"/>
    <property type="match status" value="1"/>
</dbReference>
<organism evidence="12 13">
    <name type="scientific">Deinococcus radiophilus</name>
    <dbReference type="NCBI Taxonomy" id="32062"/>
    <lineage>
        <taxon>Bacteria</taxon>
        <taxon>Thermotogati</taxon>
        <taxon>Deinococcota</taxon>
        <taxon>Deinococci</taxon>
        <taxon>Deinococcales</taxon>
        <taxon>Deinococcaceae</taxon>
        <taxon>Deinococcus</taxon>
    </lineage>
</organism>
<feature type="domain" description="Peptidase S1" evidence="11">
    <location>
        <begin position="48"/>
        <end position="273"/>
    </location>
</feature>
<comment type="subcellular location">
    <subcellularLocation>
        <location evidence="1">Secreted</location>
    </subcellularLocation>
</comment>
<keyword evidence="8" id="KW-1015">Disulfide bond</keyword>
<dbReference type="SUPFAM" id="SSF50494">
    <property type="entry name" value="Trypsin-like serine proteases"/>
    <property type="match status" value="1"/>
</dbReference>
<dbReference type="FunFam" id="2.40.10.10:FF:000146">
    <property type="entry name" value="Serine protease 53"/>
    <property type="match status" value="1"/>
</dbReference>
<dbReference type="PRINTS" id="PR00722">
    <property type="entry name" value="CHYMOTRYPSIN"/>
</dbReference>
<dbReference type="InterPro" id="IPR001314">
    <property type="entry name" value="Peptidase_S1A"/>
</dbReference>
<evidence type="ECO:0000256" key="1">
    <source>
        <dbReference type="ARBA" id="ARBA00004613"/>
    </source>
</evidence>
<dbReference type="GO" id="GO:0004252">
    <property type="term" value="F:serine-type endopeptidase activity"/>
    <property type="evidence" value="ECO:0007669"/>
    <property type="project" value="InterPro"/>
</dbReference>
<dbReference type="PANTHER" id="PTHR24258">
    <property type="entry name" value="SERINE PROTEASE-RELATED"/>
    <property type="match status" value="1"/>
</dbReference>
<evidence type="ECO:0000256" key="9">
    <source>
        <dbReference type="RuleBase" id="RU363034"/>
    </source>
</evidence>
<comment type="caution">
    <text evidence="12">The sequence shown here is derived from an EMBL/GenBank/DDBJ whole genome shotgun (WGS) entry which is preliminary data.</text>
</comment>
<dbReference type="PROSITE" id="PS00135">
    <property type="entry name" value="TRYPSIN_SER"/>
    <property type="match status" value="1"/>
</dbReference>
<gene>
    <name evidence="12" type="ORF">EJ104_01870</name>
</gene>
<dbReference type="InterPro" id="IPR043504">
    <property type="entry name" value="Peptidase_S1_PA_chymotrypsin"/>
</dbReference>
<keyword evidence="6 9" id="KW-0720">Serine protease</keyword>
<dbReference type="Pfam" id="PF00089">
    <property type="entry name" value="Trypsin"/>
    <property type="match status" value="1"/>
</dbReference>
<dbReference type="GO" id="GO:0006508">
    <property type="term" value="P:proteolysis"/>
    <property type="evidence" value="ECO:0007669"/>
    <property type="project" value="UniProtKB-KW"/>
</dbReference>
<dbReference type="InterPro" id="IPR018114">
    <property type="entry name" value="TRYPSIN_HIS"/>
</dbReference>
<feature type="signal peptide" evidence="10">
    <location>
        <begin position="1"/>
        <end position="26"/>
    </location>
</feature>
<name>A0A431W482_9DEIO</name>
<keyword evidence="5 9" id="KW-0378">Hydrolase</keyword>
<dbReference type="PANTHER" id="PTHR24258:SF140">
    <property type="entry name" value="BCDNA.GH08420-RELATED"/>
    <property type="match status" value="1"/>
</dbReference>
<keyword evidence="3 9" id="KW-0645">Protease</keyword>
<dbReference type="EMBL" id="RXPE01000002">
    <property type="protein sequence ID" value="RTR30279.1"/>
    <property type="molecule type" value="Genomic_DNA"/>
</dbReference>
<dbReference type="GO" id="GO:0005576">
    <property type="term" value="C:extracellular region"/>
    <property type="evidence" value="ECO:0007669"/>
    <property type="project" value="UniProtKB-SubCell"/>
</dbReference>
<accession>A0A431W482</accession>
<evidence type="ECO:0000259" key="11">
    <source>
        <dbReference type="PROSITE" id="PS50240"/>
    </source>
</evidence>
<dbReference type="AlphaFoldDB" id="A0A431W482"/>
<evidence type="ECO:0000313" key="12">
    <source>
        <dbReference type="EMBL" id="RTR30279.1"/>
    </source>
</evidence>
<keyword evidence="4 10" id="KW-0732">Signal</keyword>
<evidence type="ECO:0000256" key="6">
    <source>
        <dbReference type="ARBA" id="ARBA00022825"/>
    </source>
</evidence>
<dbReference type="InterPro" id="IPR001254">
    <property type="entry name" value="Trypsin_dom"/>
</dbReference>
<evidence type="ECO:0000256" key="5">
    <source>
        <dbReference type="ARBA" id="ARBA00022801"/>
    </source>
</evidence>
<evidence type="ECO:0000256" key="4">
    <source>
        <dbReference type="ARBA" id="ARBA00022729"/>
    </source>
</evidence>
<evidence type="ECO:0000256" key="2">
    <source>
        <dbReference type="ARBA" id="ARBA00022525"/>
    </source>
</evidence>
<sequence>MKRFAWMSIPSLLLAACGVSSPDTGAQQGGNATARPTPTLNAELGAQIVNGTASALGARPYQVALLKNGSLNCGGSLIAPDWVMTAAHCVSNGSSYGLTIRAGSLYYANGGQTSTVSAVRVHPNYNDSTTANDIALLKLSTPMTLNSNVALGKIPGDSVEAVLDVRGKYAVVSGWGKTGANAGISSNLREVSIPITPNPTTCGSDRPPGNTICGEAYQGKDSCNGDSGGPLAQVLNNKHYVLGIVSYGPSACNGYGVYTRVNAFKSWIQTTSGVVADNGDGTPTDPTPEPTPPTYDRTYEGTLYSGQNNITQYFNYAGGTLTGELKFPAGADFDLYLQKWNGSSWAYVAQADGTSNPERISYTAASGYYRWIVNTYSGSGAYTLGENN</sequence>
<evidence type="ECO:0000256" key="7">
    <source>
        <dbReference type="ARBA" id="ARBA00023145"/>
    </source>
</evidence>
<keyword evidence="13" id="KW-1185">Reference proteome</keyword>
<dbReference type="PROSITE" id="PS00134">
    <property type="entry name" value="TRYPSIN_HIS"/>
    <property type="match status" value="1"/>
</dbReference>
<evidence type="ECO:0000256" key="10">
    <source>
        <dbReference type="SAM" id="SignalP"/>
    </source>
</evidence>
<feature type="chain" id="PRO_5019181101" evidence="10">
    <location>
        <begin position="27"/>
        <end position="388"/>
    </location>
</feature>
<proteinExistence type="predicted"/>
<keyword evidence="7" id="KW-0865">Zymogen</keyword>
<dbReference type="PROSITE" id="PS50240">
    <property type="entry name" value="TRYPSIN_DOM"/>
    <property type="match status" value="1"/>
</dbReference>
<dbReference type="Gene3D" id="2.40.10.10">
    <property type="entry name" value="Trypsin-like serine proteases"/>
    <property type="match status" value="1"/>
</dbReference>
<protein>
    <submittedName>
        <fullName evidence="12">Serine protease</fullName>
    </submittedName>
</protein>
<dbReference type="InterPro" id="IPR033116">
    <property type="entry name" value="TRYPSIN_SER"/>
</dbReference>
<evidence type="ECO:0000256" key="3">
    <source>
        <dbReference type="ARBA" id="ARBA00022670"/>
    </source>
</evidence>
<reference evidence="12 13" key="1">
    <citation type="submission" date="2018-12" db="EMBL/GenBank/DDBJ databases">
        <title>Deinococcus radiophilus ATCC 27603 genome sequencing and assembly.</title>
        <authorList>
            <person name="Maclea K.S."/>
            <person name="Maynard C.R."/>
        </authorList>
    </citation>
    <scope>NUCLEOTIDE SEQUENCE [LARGE SCALE GENOMIC DNA]</scope>
    <source>
        <strain evidence="12 13">ATCC 27603</strain>
    </source>
</reference>
<dbReference type="PROSITE" id="PS51257">
    <property type="entry name" value="PROKAR_LIPOPROTEIN"/>
    <property type="match status" value="1"/>
</dbReference>
<keyword evidence="2" id="KW-0964">Secreted</keyword>
<dbReference type="InterPro" id="IPR009003">
    <property type="entry name" value="Peptidase_S1_PA"/>
</dbReference>